<gene>
    <name evidence="2" type="ORF">UFOPK3402_00167</name>
</gene>
<feature type="region of interest" description="Disordered" evidence="1">
    <location>
        <begin position="65"/>
        <end position="86"/>
    </location>
</feature>
<name>A0A6J7CQU8_9ZZZZ</name>
<dbReference type="PROSITE" id="PS51257">
    <property type="entry name" value="PROKAR_LIPOPROTEIN"/>
    <property type="match status" value="1"/>
</dbReference>
<evidence type="ECO:0000313" key="2">
    <source>
        <dbReference type="EMBL" id="CAB4860221.1"/>
    </source>
</evidence>
<reference evidence="2" key="1">
    <citation type="submission" date="2020-05" db="EMBL/GenBank/DDBJ databases">
        <authorList>
            <person name="Chiriac C."/>
            <person name="Salcher M."/>
            <person name="Ghai R."/>
            <person name="Kavagutti S V."/>
        </authorList>
    </citation>
    <scope>NUCLEOTIDE SEQUENCE</scope>
</reference>
<feature type="region of interest" description="Disordered" evidence="1">
    <location>
        <begin position="281"/>
        <end position="302"/>
    </location>
</feature>
<evidence type="ECO:0000256" key="1">
    <source>
        <dbReference type="SAM" id="MobiDB-lite"/>
    </source>
</evidence>
<accession>A0A6J7CQU8</accession>
<protein>
    <submittedName>
        <fullName evidence="2">Unannotated protein</fullName>
    </submittedName>
</protein>
<dbReference type="EMBL" id="CAFBLS010000012">
    <property type="protein sequence ID" value="CAB4860221.1"/>
    <property type="molecule type" value="Genomic_DNA"/>
</dbReference>
<dbReference type="AlphaFoldDB" id="A0A6J7CQU8"/>
<proteinExistence type="predicted"/>
<sequence>MNHRFKVLVVGLALVTAGVAGCSSTTAGSSEAMQDEATAATSAASAGAASSAAISSAAPVASAAVAPATPSPSPTEPEMLGGTSNSPNQYGCEAGLEYACGDPGPGGGIVFFGTSTSFPCGANLASMCNFLEAAPNGWNGKEVKCPDGCDGSHYNGSQGTTSDFGAAGAGAGTGSAYCSGMGENNPIAGADNMAYGAGYQNTTAMVQNCVTNNAGNAARAYTGGGMTDWSLPSFGELAALQAAPNVQTIGGIAGAYYWSSTQSNGDVTGLNNTSANKLQFKTSTWSPGGKGSSQGVRPVRAF</sequence>
<organism evidence="2">
    <name type="scientific">freshwater metagenome</name>
    <dbReference type="NCBI Taxonomy" id="449393"/>
    <lineage>
        <taxon>unclassified sequences</taxon>
        <taxon>metagenomes</taxon>
        <taxon>ecological metagenomes</taxon>
    </lineage>
</organism>